<dbReference type="EMBL" id="BMAT01000786">
    <property type="protein sequence ID" value="GFR73177.1"/>
    <property type="molecule type" value="Genomic_DNA"/>
</dbReference>
<proteinExistence type="predicted"/>
<feature type="compositionally biased region" description="Basic and acidic residues" evidence="1">
    <location>
        <begin position="87"/>
        <end position="101"/>
    </location>
</feature>
<sequence length="144" mass="17183">MLDHSLALDSRRIDDMRSSELLVVELGLGLPCKLDLYEQEISTAFEYRDKEGWRWIGHTLRTPRVHTKTQIIMDPPPPPGPQSQMEAKNDLEEGNRGRDGNCKREWKDHWKRWPRIRWYGRRRRFLGQIGFELYLLAKILEKKI</sequence>
<comment type="caution">
    <text evidence="2">The sequence shown here is derived from an EMBL/GenBank/DDBJ whole genome shotgun (WGS) entry which is preliminary data.</text>
</comment>
<evidence type="ECO:0000256" key="1">
    <source>
        <dbReference type="SAM" id="MobiDB-lite"/>
    </source>
</evidence>
<evidence type="ECO:0000313" key="2">
    <source>
        <dbReference type="EMBL" id="GFR73177.1"/>
    </source>
</evidence>
<gene>
    <name evidence="2" type="ORF">ElyMa_000398300</name>
</gene>
<name>A0AAV4FIC2_9GAST</name>
<keyword evidence="3" id="KW-1185">Reference proteome</keyword>
<dbReference type="AlphaFoldDB" id="A0AAV4FIC2"/>
<reference evidence="2 3" key="1">
    <citation type="journal article" date="2021" name="Elife">
        <title>Chloroplast acquisition without the gene transfer in kleptoplastic sea slugs, Plakobranchus ocellatus.</title>
        <authorList>
            <person name="Maeda T."/>
            <person name="Takahashi S."/>
            <person name="Yoshida T."/>
            <person name="Shimamura S."/>
            <person name="Takaki Y."/>
            <person name="Nagai Y."/>
            <person name="Toyoda A."/>
            <person name="Suzuki Y."/>
            <person name="Arimoto A."/>
            <person name="Ishii H."/>
            <person name="Satoh N."/>
            <person name="Nishiyama T."/>
            <person name="Hasebe M."/>
            <person name="Maruyama T."/>
            <person name="Minagawa J."/>
            <person name="Obokata J."/>
            <person name="Shigenobu S."/>
        </authorList>
    </citation>
    <scope>NUCLEOTIDE SEQUENCE [LARGE SCALE GENOMIC DNA]</scope>
</reference>
<dbReference type="Proteomes" id="UP000762676">
    <property type="component" value="Unassembled WGS sequence"/>
</dbReference>
<accession>A0AAV4FIC2</accession>
<organism evidence="2 3">
    <name type="scientific">Elysia marginata</name>
    <dbReference type="NCBI Taxonomy" id="1093978"/>
    <lineage>
        <taxon>Eukaryota</taxon>
        <taxon>Metazoa</taxon>
        <taxon>Spiralia</taxon>
        <taxon>Lophotrochozoa</taxon>
        <taxon>Mollusca</taxon>
        <taxon>Gastropoda</taxon>
        <taxon>Heterobranchia</taxon>
        <taxon>Euthyneura</taxon>
        <taxon>Panpulmonata</taxon>
        <taxon>Sacoglossa</taxon>
        <taxon>Placobranchoidea</taxon>
        <taxon>Plakobranchidae</taxon>
        <taxon>Elysia</taxon>
    </lineage>
</organism>
<evidence type="ECO:0000313" key="3">
    <source>
        <dbReference type="Proteomes" id="UP000762676"/>
    </source>
</evidence>
<protein>
    <submittedName>
        <fullName evidence="2">Uncharacterized protein</fullName>
    </submittedName>
</protein>
<feature type="region of interest" description="Disordered" evidence="1">
    <location>
        <begin position="69"/>
        <end position="101"/>
    </location>
</feature>